<dbReference type="OrthoDB" id="270177at2"/>
<evidence type="ECO:0000256" key="1">
    <source>
        <dbReference type="ARBA" id="ARBA00023015"/>
    </source>
</evidence>
<evidence type="ECO:0000313" key="4">
    <source>
        <dbReference type="EMBL" id="SDR07046.1"/>
    </source>
</evidence>
<dbReference type="SUPFAM" id="SSF46689">
    <property type="entry name" value="Homeodomain-like"/>
    <property type="match status" value="1"/>
</dbReference>
<dbReference type="InterPro" id="IPR001647">
    <property type="entry name" value="HTH_TetR"/>
</dbReference>
<dbReference type="Pfam" id="PF00440">
    <property type="entry name" value="TetR_N"/>
    <property type="match status" value="1"/>
</dbReference>
<dbReference type="GO" id="GO:0003677">
    <property type="term" value="F:DNA binding"/>
    <property type="evidence" value="ECO:0007669"/>
    <property type="project" value="UniProtKB-UniRule"/>
</dbReference>
<dbReference type="InterPro" id="IPR036271">
    <property type="entry name" value="Tet_transcr_reg_TetR-rel_C_sf"/>
</dbReference>
<dbReference type="EMBL" id="FNKJ01000003">
    <property type="protein sequence ID" value="SDR07046.1"/>
    <property type="molecule type" value="Genomic_DNA"/>
</dbReference>
<dbReference type="Pfam" id="PF16925">
    <property type="entry name" value="TetR_C_13"/>
    <property type="match status" value="1"/>
</dbReference>
<proteinExistence type="predicted"/>
<dbReference type="Gene3D" id="1.10.10.60">
    <property type="entry name" value="Homeodomain-like"/>
    <property type="match status" value="1"/>
</dbReference>
<dbReference type="Gene3D" id="1.10.357.10">
    <property type="entry name" value="Tetracycline Repressor, domain 2"/>
    <property type="match status" value="1"/>
</dbReference>
<organism evidence="4 5">
    <name type="scientific">Pseudomonas moorei</name>
    <dbReference type="NCBI Taxonomy" id="395599"/>
    <lineage>
        <taxon>Bacteria</taxon>
        <taxon>Pseudomonadati</taxon>
        <taxon>Pseudomonadota</taxon>
        <taxon>Gammaproteobacteria</taxon>
        <taxon>Pseudomonadales</taxon>
        <taxon>Pseudomonadaceae</taxon>
        <taxon>Pseudomonas</taxon>
    </lineage>
</organism>
<protein>
    <submittedName>
        <fullName evidence="4">DNA-binding transcriptional regulator, AcrR family</fullName>
    </submittedName>
</protein>
<dbReference type="Proteomes" id="UP000199570">
    <property type="component" value="Unassembled WGS sequence"/>
</dbReference>
<dbReference type="PANTHER" id="PTHR47506">
    <property type="entry name" value="TRANSCRIPTIONAL REGULATORY PROTEIN"/>
    <property type="match status" value="1"/>
</dbReference>
<dbReference type="AlphaFoldDB" id="A0A1H1G2G6"/>
<reference evidence="5" key="1">
    <citation type="submission" date="2016-10" db="EMBL/GenBank/DDBJ databases">
        <authorList>
            <person name="Varghese N."/>
            <person name="Submissions S."/>
        </authorList>
    </citation>
    <scope>NUCLEOTIDE SEQUENCE [LARGE SCALE GENOMIC DNA]</scope>
    <source>
        <strain evidence="5">BS3775</strain>
    </source>
</reference>
<dbReference type="RefSeq" id="WP_090323040.1">
    <property type="nucleotide sequence ID" value="NZ_FNKJ01000003.1"/>
</dbReference>
<sequence>MVGIRQFNEDQTLDLAMELFWRQGFGATSMPQLSEATGVLRGSLYNAYGDKQALFLEVFARYQARFLASARQALEEPNLERALKDFFAYTIASMTQGNPSRGCLTTKTAIDETANSEPIRQALRDLLDGLEALLMERFAMDQASECLALEPTAAARLVITLTRGIVVIERLYQDAERLKEIANSLVEVLLHPQNNFTNTANQS</sequence>
<gene>
    <name evidence="4" type="ORF">SAMN04490195_3036</name>
</gene>
<dbReference type="PROSITE" id="PS50977">
    <property type="entry name" value="HTH_TETR_2"/>
    <property type="match status" value="1"/>
</dbReference>
<keyword evidence="3" id="KW-0804">Transcription</keyword>
<accession>A0A1H1G2G6</accession>
<dbReference type="InterPro" id="IPR011075">
    <property type="entry name" value="TetR_C"/>
</dbReference>
<dbReference type="PRINTS" id="PR00455">
    <property type="entry name" value="HTHTETR"/>
</dbReference>
<name>A0A1H1G2G6_9PSED</name>
<dbReference type="SUPFAM" id="SSF48498">
    <property type="entry name" value="Tetracyclin repressor-like, C-terminal domain"/>
    <property type="match status" value="1"/>
</dbReference>
<keyword evidence="1" id="KW-0805">Transcription regulation</keyword>
<dbReference type="InterPro" id="IPR009057">
    <property type="entry name" value="Homeodomain-like_sf"/>
</dbReference>
<keyword evidence="2 4" id="KW-0238">DNA-binding</keyword>
<evidence type="ECO:0000256" key="3">
    <source>
        <dbReference type="ARBA" id="ARBA00023163"/>
    </source>
</evidence>
<evidence type="ECO:0000256" key="2">
    <source>
        <dbReference type="ARBA" id="ARBA00023125"/>
    </source>
</evidence>
<evidence type="ECO:0000313" key="5">
    <source>
        <dbReference type="Proteomes" id="UP000199570"/>
    </source>
</evidence>
<keyword evidence="5" id="KW-1185">Reference proteome</keyword>
<dbReference type="PANTHER" id="PTHR47506:SF1">
    <property type="entry name" value="HTH-TYPE TRANSCRIPTIONAL REGULATOR YJDC"/>
    <property type="match status" value="1"/>
</dbReference>